<comment type="caution">
    <text evidence="1">The sequence shown here is derived from an EMBL/GenBank/DDBJ whole genome shotgun (WGS) entry which is preliminary data.</text>
</comment>
<dbReference type="EMBL" id="JASBAO010000001">
    <property type="protein sequence ID" value="MDI2090607.1"/>
    <property type="molecule type" value="Genomic_DNA"/>
</dbReference>
<dbReference type="RefSeq" id="WP_281447739.1">
    <property type="nucleotide sequence ID" value="NZ_JASBAO010000001.1"/>
</dbReference>
<accession>A0ABT6Q0G1</accession>
<dbReference type="Gene3D" id="3.40.50.150">
    <property type="entry name" value="Vaccinia Virus protein VP39"/>
    <property type="match status" value="1"/>
</dbReference>
<dbReference type="SUPFAM" id="SSF53335">
    <property type="entry name" value="S-adenosyl-L-methionine-dependent methyltransferases"/>
    <property type="match status" value="1"/>
</dbReference>
<keyword evidence="2" id="KW-1185">Reference proteome</keyword>
<name>A0ABT6Q0G1_9PROT</name>
<gene>
    <name evidence="1" type="ORF">QJV27_04290</name>
</gene>
<organism evidence="1 2">
    <name type="scientific">Commensalibacter oyaizuii</name>
    <dbReference type="NCBI Taxonomy" id="3043873"/>
    <lineage>
        <taxon>Bacteria</taxon>
        <taxon>Pseudomonadati</taxon>
        <taxon>Pseudomonadota</taxon>
        <taxon>Alphaproteobacteria</taxon>
        <taxon>Acetobacterales</taxon>
        <taxon>Acetobacteraceae</taxon>
    </lineage>
</organism>
<protein>
    <submittedName>
        <fullName evidence="1">Uncharacterized protein</fullName>
    </submittedName>
</protein>
<evidence type="ECO:0000313" key="2">
    <source>
        <dbReference type="Proteomes" id="UP001431634"/>
    </source>
</evidence>
<dbReference type="Proteomes" id="UP001431634">
    <property type="component" value="Unassembled WGS sequence"/>
</dbReference>
<reference evidence="1" key="1">
    <citation type="submission" date="2023-05" db="EMBL/GenBank/DDBJ databases">
        <title>Whole genome sequence of Commensalibacter sp.</title>
        <authorList>
            <person name="Charoenyingcharoen P."/>
            <person name="Yukphan P."/>
        </authorList>
    </citation>
    <scope>NUCLEOTIDE SEQUENCE</scope>
    <source>
        <strain evidence="1">TBRC 16381</strain>
    </source>
</reference>
<evidence type="ECO:0000313" key="1">
    <source>
        <dbReference type="EMBL" id="MDI2090607.1"/>
    </source>
</evidence>
<sequence>MTYDFNSILPQSSDAKHGIATYIQYKLAQIWPNLYGLSLLTLGQTTTLTPETIWYPSYHIHGQLNTNNPILYNAMSISKQQACCFLIESFPFQECSFDRIVYIYDDFITKDQFEQLLRSCWKTLDDSGKIIMLLPNKLGWWSLIDNLSLRYRNTFLMQKLNRILTQHLFRISHYERVLYFPPKLMNNMSLRSNRILEFLGLFFVPFLGGYHLIEIEKNLCAPITVAPLKKKYILQSELSKSSWNRKHSS</sequence>
<proteinExistence type="predicted"/>
<dbReference type="InterPro" id="IPR029063">
    <property type="entry name" value="SAM-dependent_MTases_sf"/>
</dbReference>